<feature type="domain" description="Protein kinase" evidence="2">
    <location>
        <begin position="256"/>
        <end position="576"/>
    </location>
</feature>
<dbReference type="PANTHER" id="PTHR44167">
    <property type="entry name" value="OVARIAN-SPECIFIC SERINE/THREONINE-PROTEIN KINASE LOK-RELATED"/>
    <property type="match status" value="1"/>
</dbReference>
<evidence type="ECO:0000256" key="1">
    <source>
        <dbReference type="SAM" id="MobiDB-lite"/>
    </source>
</evidence>
<dbReference type="eggNOG" id="COG0515">
    <property type="taxonomic scope" value="Bacteria"/>
</dbReference>
<proteinExistence type="predicted"/>
<dbReference type="Pfam" id="PF00069">
    <property type="entry name" value="Pkinase"/>
    <property type="match status" value="1"/>
</dbReference>
<dbReference type="SUPFAM" id="SSF56112">
    <property type="entry name" value="Protein kinase-like (PK-like)"/>
    <property type="match status" value="1"/>
</dbReference>
<gene>
    <name evidence="3" type="ORF">GZ78_15175</name>
</gene>
<dbReference type="EMBL" id="JOKH01000003">
    <property type="protein sequence ID" value="KEQ17183.1"/>
    <property type="molecule type" value="Genomic_DNA"/>
</dbReference>
<dbReference type="InterPro" id="IPR011009">
    <property type="entry name" value="Kinase-like_dom_sf"/>
</dbReference>
<accession>A0A081NFG0</accession>
<dbReference type="CDD" id="cd00180">
    <property type="entry name" value="PKc"/>
    <property type="match status" value="1"/>
</dbReference>
<dbReference type="GO" id="GO:0005737">
    <property type="term" value="C:cytoplasm"/>
    <property type="evidence" value="ECO:0007669"/>
    <property type="project" value="TreeGrafter"/>
</dbReference>
<sequence length="611" mass="69001">MSSFRLKSHSLFFSGLLFISTMLNAMTMTEISSAQSYASTKMYQPIPLDLLLTLFGLTLFKSDYSRSSYLSFRQDNDKADEFASELENYLFSDESYINKLLIFLEKTKIITENSVIQFFIKTHADEPISFHDNMNVKGEYISFAESDLIDYGQGDLLDNTYAFTSIKLIVLASGNNSEGNNSFDNGCDESGDESSDESSDEDEDCDVNSSGSYESSSDSDSSSVSSDIDTSSSGSQITHYGLIDDVSDPQKTAIQYNVVSKFGVDCYVRKGESQRRICRAIADYNLGHQCQILYKRKHIFIVGETVVKSLYPPGKPKKIVAKICCSEQSDMRHSVNEVSFLKQLNHRNIIKMLGYLKVSTKSYFGKIIILERMDCSLTELVVDKFPKIKQQIFSIAYQISAAIAFIHSKGIIHADISIHNILLKKYGSFYLVKISDFGLTLDHPILCSRGNRDFIEPEAGYQSKGIVQASDIYGIGVVMFFLSGAQDLNDKGYEVFRAMLEGEDHSNYHGFFFKILTPDVFSQASIRLSNCGVNPLDKDKVRDLHNDSEFLKLMSVECTHKRDQRITAHELREYFLQYESAQKRTGQIEDSPVDDDIHEAMHRLFDGNTED</sequence>
<dbReference type="GO" id="GO:0005524">
    <property type="term" value="F:ATP binding"/>
    <property type="evidence" value="ECO:0007669"/>
    <property type="project" value="InterPro"/>
</dbReference>
<dbReference type="STRING" id="1137799.GZ78_15175"/>
<organism evidence="3 4">
    <name type="scientific">Endozoicomonas numazuensis</name>
    <dbReference type="NCBI Taxonomy" id="1137799"/>
    <lineage>
        <taxon>Bacteria</taxon>
        <taxon>Pseudomonadati</taxon>
        <taxon>Pseudomonadota</taxon>
        <taxon>Gammaproteobacteria</taxon>
        <taxon>Oceanospirillales</taxon>
        <taxon>Endozoicomonadaceae</taxon>
        <taxon>Endozoicomonas</taxon>
    </lineage>
</organism>
<keyword evidence="4" id="KW-1185">Reference proteome</keyword>
<dbReference type="InterPro" id="IPR000719">
    <property type="entry name" value="Prot_kinase_dom"/>
</dbReference>
<evidence type="ECO:0000313" key="3">
    <source>
        <dbReference type="EMBL" id="KEQ17183.1"/>
    </source>
</evidence>
<dbReference type="PROSITE" id="PS00109">
    <property type="entry name" value="PROTEIN_KINASE_TYR"/>
    <property type="match status" value="1"/>
</dbReference>
<dbReference type="Gene3D" id="1.10.510.10">
    <property type="entry name" value="Transferase(Phosphotransferase) domain 1"/>
    <property type="match status" value="1"/>
</dbReference>
<dbReference type="PANTHER" id="PTHR44167:SF25">
    <property type="entry name" value="PROTEIN KINASE DOMAIN CONTAINING PROTEIN"/>
    <property type="match status" value="1"/>
</dbReference>
<dbReference type="InterPro" id="IPR008266">
    <property type="entry name" value="Tyr_kinase_AS"/>
</dbReference>
<protein>
    <recommendedName>
        <fullName evidence="2">Protein kinase domain-containing protein</fullName>
    </recommendedName>
</protein>
<dbReference type="PROSITE" id="PS50011">
    <property type="entry name" value="PROTEIN_KINASE_DOM"/>
    <property type="match status" value="1"/>
</dbReference>
<comment type="caution">
    <text evidence="3">The sequence shown here is derived from an EMBL/GenBank/DDBJ whole genome shotgun (WGS) entry which is preliminary data.</text>
</comment>
<dbReference type="GO" id="GO:0004674">
    <property type="term" value="F:protein serine/threonine kinase activity"/>
    <property type="evidence" value="ECO:0007669"/>
    <property type="project" value="TreeGrafter"/>
</dbReference>
<feature type="region of interest" description="Disordered" evidence="1">
    <location>
        <begin position="180"/>
        <end position="235"/>
    </location>
</feature>
<name>A0A081NFG0_9GAMM</name>
<evidence type="ECO:0000313" key="4">
    <source>
        <dbReference type="Proteomes" id="UP000028073"/>
    </source>
</evidence>
<feature type="compositionally biased region" description="Low complexity" evidence="1">
    <location>
        <begin position="207"/>
        <end position="235"/>
    </location>
</feature>
<evidence type="ECO:0000259" key="2">
    <source>
        <dbReference type="PROSITE" id="PS50011"/>
    </source>
</evidence>
<dbReference type="AlphaFoldDB" id="A0A081NFG0"/>
<feature type="compositionally biased region" description="Acidic residues" evidence="1">
    <location>
        <begin position="186"/>
        <end position="206"/>
    </location>
</feature>
<dbReference type="Proteomes" id="UP000028073">
    <property type="component" value="Unassembled WGS sequence"/>
</dbReference>
<reference evidence="3 4" key="1">
    <citation type="submission" date="2014-06" db="EMBL/GenBank/DDBJ databases">
        <title>Whole Genome Sequences of Three Symbiotic Endozoicomonas Bacteria.</title>
        <authorList>
            <person name="Neave M.J."/>
            <person name="Apprill A."/>
            <person name="Voolstra C.R."/>
        </authorList>
    </citation>
    <scope>NUCLEOTIDE SEQUENCE [LARGE SCALE GENOMIC DNA]</scope>
    <source>
        <strain evidence="3 4">DSM 25634</strain>
    </source>
</reference>